<keyword evidence="1" id="KW-0489">Methyltransferase</keyword>
<protein>
    <recommendedName>
        <fullName evidence="7">O-methyltransferase</fullName>
    </recommendedName>
</protein>
<keyword evidence="3" id="KW-0949">S-adenosyl-L-methionine</keyword>
<proteinExistence type="inferred from homology"/>
<dbReference type="GO" id="GO:0032259">
    <property type="term" value="P:methylation"/>
    <property type="evidence" value="ECO:0007669"/>
    <property type="project" value="UniProtKB-KW"/>
</dbReference>
<name>F0Y081_AURAN</name>
<reference evidence="5 6" key="1">
    <citation type="journal article" date="2011" name="Proc. Natl. Acad. Sci. U.S.A.">
        <title>Niche of harmful alga Aureococcus anophagefferens revealed through ecogenomics.</title>
        <authorList>
            <person name="Gobler C.J."/>
            <person name="Berry D.L."/>
            <person name="Dyhrman S.T."/>
            <person name="Wilhelm S.W."/>
            <person name="Salamov A."/>
            <person name="Lobanov A.V."/>
            <person name="Zhang Y."/>
            <person name="Collier J.L."/>
            <person name="Wurch L.L."/>
            <person name="Kustka A.B."/>
            <person name="Dill B.D."/>
            <person name="Shah M."/>
            <person name="VerBerkmoes N.C."/>
            <person name="Kuo A."/>
            <person name="Terry A."/>
            <person name="Pangilinan J."/>
            <person name="Lindquist E.A."/>
            <person name="Lucas S."/>
            <person name="Paulsen I.T."/>
            <person name="Hattenrath-Lehmann T.K."/>
            <person name="Talmage S.C."/>
            <person name="Walker E.A."/>
            <person name="Koch F."/>
            <person name="Burson A.M."/>
            <person name="Marcoval M.A."/>
            <person name="Tang Y.Z."/>
            <person name="Lecleir G.R."/>
            <person name="Coyne K.J."/>
            <person name="Berg G.M."/>
            <person name="Bertrand E.M."/>
            <person name="Saito M.A."/>
            <person name="Gladyshev V.N."/>
            <person name="Grigoriev I.V."/>
        </authorList>
    </citation>
    <scope>NUCLEOTIDE SEQUENCE [LARGE SCALE GENOMIC DNA]</scope>
    <source>
        <strain evidence="6">CCMP 1984</strain>
    </source>
</reference>
<accession>F0Y081</accession>
<dbReference type="PANTHER" id="PTHR10509">
    <property type="entry name" value="O-METHYLTRANSFERASE-RELATED"/>
    <property type="match status" value="1"/>
</dbReference>
<dbReference type="EMBL" id="GL833122">
    <property type="protein sequence ID" value="EGB11493.1"/>
    <property type="molecule type" value="Genomic_DNA"/>
</dbReference>
<dbReference type="Gene3D" id="3.40.50.150">
    <property type="entry name" value="Vaccinia Virus protein VP39"/>
    <property type="match status" value="1"/>
</dbReference>
<dbReference type="GO" id="GO:0008171">
    <property type="term" value="F:O-methyltransferase activity"/>
    <property type="evidence" value="ECO:0007669"/>
    <property type="project" value="InterPro"/>
</dbReference>
<keyword evidence="6" id="KW-1185">Reference proteome</keyword>
<dbReference type="RefSeq" id="XP_009033855.1">
    <property type="nucleotide sequence ID" value="XM_009035607.1"/>
</dbReference>
<dbReference type="InterPro" id="IPR002935">
    <property type="entry name" value="SAM_O-MeTrfase"/>
</dbReference>
<dbReference type="OMA" id="VCFEGVF"/>
<gene>
    <name evidence="5" type="ORF">AURANDRAFT_21559</name>
</gene>
<sequence>MASLSLADRGLNHVELTHPLHAYMTAVGTRPSPALRALRAETVRATGRMWGMISAPETAGLLAFLVQLTGAERALEVGTFTGYATLALAEALPAGGVVVTCEADENWARVGAPFWAQAGVADRIDLRLGDALATLAGLEPASFDLCFVDADKGNYGAYYERALALLRPGGLLVIDNVLWNGQVADDRCVDEDTVALRNLNAAIHGDDRVSVVMLPVGDGTTLCRKRR</sequence>
<organism evidence="6">
    <name type="scientific">Aureococcus anophagefferens</name>
    <name type="common">Harmful bloom alga</name>
    <dbReference type="NCBI Taxonomy" id="44056"/>
    <lineage>
        <taxon>Eukaryota</taxon>
        <taxon>Sar</taxon>
        <taxon>Stramenopiles</taxon>
        <taxon>Ochrophyta</taxon>
        <taxon>Pelagophyceae</taxon>
        <taxon>Pelagomonadales</taxon>
        <taxon>Pelagomonadaceae</taxon>
        <taxon>Aureococcus</taxon>
    </lineage>
</organism>
<dbReference type="InParanoid" id="F0Y081"/>
<dbReference type="InterPro" id="IPR050362">
    <property type="entry name" value="Cation-dep_OMT"/>
</dbReference>
<evidence type="ECO:0000256" key="2">
    <source>
        <dbReference type="ARBA" id="ARBA00022679"/>
    </source>
</evidence>
<evidence type="ECO:0000313" key="5">
    <source>
        <dbReference type="EMBL" id="EGB11493.1"/>
    </source>
</evidence>
<dbReference type="Pfam" id="PF01596">
    <property type="entry name" value="Methyltransf_3"/>
    <property type="match status" value="1"/>
</dbReference>
<dbReference type="PROSITE" id="PS51682">
    <property type="entry name" value="SAM_OMT_I"/>
    <property type="match status" value="1"/>
</dbReference>
<dbReference type="Proteomes" id="UP000002729">
    <property type="component" value="Unassembled WGS sequence"/>
</dbReference>
<evidence type="ECO:0000256" key="1">
    <source>
        <dbReference type="ARBA" id="ARBA00022603"/>
    </source>
</evidence>
<dbReference type="CDD" id="cd02440">
    <property type="entry name" value="AdoMet_MTases"/>
    <property type="match status" value="1"/>
</dbReference>
<dbReference type="PANTHER" id="PTHR10509:SF14">
    <property type="entry name" value="CAFFEOYL-COA O-METHYLTRANSFERASE 3-RELATED"/>
    <property type="match status" value="1"/>
</dbReference>
<evidence type="ECO:0000256" key="3">
    <source>
        <dbReference type="ARBA" id="ARBA00022691"/>
    </source>
</evidence>
<comment type="similarity">
    <text evidence="4">Belongs to the class I-like SAM-binding methyltransferase superfamily. Cation-dependent O-methyltransferase family.</text>
</comment>
<evidence type="ECO:0000256" key="4">
    <source>
        <dbReference type="ARBA" id="ARBA00023453"/>
    </source>
</evidence>
<keyword evidence="2" id="KW-0808">Transferase</keyword>
<evidence type="ECO:0008006" key="7">
    <source>
        <dbReference type="Google" id="ProtNLM"/>
    </source>
</evidence>
<dbReference type="KEGG" id="aaf:AURANDRAFT_21559"/>
<dbReference type="GeneID" id="20219461"/>
<dbReference type="SUPFAM" id="SSF53335">
    <property type="entry name" value="S-adenosyl-L-methionine-dependent methyltransferases"/>
    <property type="match status" value="1"/>
</dbReference>
<evidence type="ECO:0000313" key="6">
    <source>
        <dbReference type="Proteomes" id="UP000002729"/>
    </source>
</evidence>
<dbReference type="InterPro" id="IPR029063">
    <property type="entry name" value="SAM-dependent_MTases_sf"/>
</dbReference>
<dbReference type="eggNOG" id="KOG1663">
    <property type="taxonomic scope" value="Eukaryota"/>
</dbReference>
<dbReference type="AlphaFoldDB" id="F0Y081"/>
<dbReference type="OrthoDB" id="10251242at2759"/>
<dbReference type="GO" id="GO:0008757">
    <property type="term" value="F:S-adenosylmethionine-dependent methyltransferase activity"/>
    <property type="evidence" value="ECO:0007669"/>
    <property type="project" value="TreeGrafter"/>
</dbReference>